<reference evidence="1" key="2">
    <citation type="submission" date="2005-06" db="EMBL/GenBank/DDBJ databases">
        <title>DNA sequences of macaque genes expressed in brain or testis and its evolutionary implications.</title>
        <authorList>
            <consortium name="International consortium for macaque cDNA sequencing and analysis"/>
        </authorList>
    </citation>
    <scope>NUCLEOTIDE SEQUENCE</scope>
</reference>
<sequence>MWGQAGLCCPEGSSSQELLVSEAGPGPCPRLIPSEALALPSDTACSSCCQNWLPGTWLHSPPTGWKPFCHVWVGLACGACSASPAASMVKALATGNIPQCLAHGDVPYINPFVCERDKISPCRPDWSAVARSAALTSWAQVILLSQPPE</sequence>
<reference evidence="1" key="1">
    <citation type="journal article" date="2005" name="Mol. Biol. Evol.">
        <title>Substitution rate and structural divergence of 5'UTR evolution: comparative analysis between human and cynomolgus monkey cDNAs.</title>
        <authorList>
            <person name="Osada N."/>
            <person name="Hirata M."/>
            <person name="Tanuma R."/>
            <person name="Kusuda J."/>
            <person name="Hida M."/>
            <person name="Suzuki Y."/>
            <person name="Sugano S."/>
            <person name="Gojobori T."/>
            <person name="Shen C.K."/>
            <person name="Wu C.I."/>
            <person name="Hashimoto K."/>
        </authorList>
    </citation>
    <scope>NUCLEOTIDE SEQUENCE</scope>
</reference>
<proteinExistence type="evidence at transcript level"/>
<protein>
    <submittedName>
        <fullName evidence="1">Testis cDNA clone: QtsA-12125, similar to human RIKEN cDNA 4930578I06 (LOC203076)</fullName>
    </submittedName>
</protein>
<dbReference type="EMBL" id="AB168433">
    <property type="protein sequence ID" value="BAE00553.1"/>
    <property type="molecule type" value="mRNA"/>
</dbReference>
<accession>Q4R8L9</accession>
<dbReference type="AlphaFoldDB" id="Q4R8L9"/>
<name>Q4R8L9_MACFA</name>
<evidence type="ECO:0000313" key="1">
    <source>
        <dbReference type="EMBL" id="BAE00553.1"/>
    </source>
</evidence>
<organism evidence="1">
    <name type="scientific">Macaca fascicularis</name>
    <name type="common">Crab-eating macaque</name>
    <name type="synonym">Cynomolgus monkey</name>
    <dbReference type="NCBI Taxonomy" id="9541"/>
    <lineage>
        <taxon>Eukaryota</taxon>
        <taxon>Metazoa</taxon>
        <taxon>Chordata</taxon>
        <taxon>Craniata</taxon>
        <taxon>Vertebrata</taxon>
        <taxon>Euteleostomi</taxon>
        <taxon>Mammalia</taxon>
        <taxon>Eutheria</taxon>
        <taxon>Euarchontoglires</taxon>
        <taxon>Primates</taxon>
        <taxon>Haplorrhini</taxon>
        <taxon>Catarrhini</taxon>
        <taxon>Cercopithecidae</taxon>
        <taxon>Cercopithecinae</taxon>
        <taxon>Macaca</taxon>
    </lineage>
</organism>